<accession>A0ACC0UV60</accession>
<organism evidence="1 2">
    <name type="scientific">Trichothecium roseum</name>
    <dbReference type="NCBI Taxonomy" id="47278"/>
    <lineage>
        <taxon>Eukaryota</taxon>
        <taxon>Fungi</taxon>
        <taxon>Dikarya</taxon>
        <taxon>Ascomycota</taxon>
        <taxon>Pezizomycotina</taxon>
        <taxon>Sordariomycetes</taxon>
        <taxon>Hypocreomycetidae</taxon>
        <taxon>Hypocreales</taxon>
        <taxon>Hypocreales incertae sedis</taxon>
        <taxon>Trichothecium</taxon>
    </lineage>
</organism>
<comment type="caution">
    <text evidence="1">The sequence shown here is derived from an EMBL/GenBank/DDBJ whole genome shotgun (WGS) entry which is preliminary data.</text>
</comment>
<proteinExistence type="predicted"/>
<dbReference type="Proteomes" id="UP001163324">
    <property type="component" value="Chromosome 6"/>
</dbReference>
<name>A0ACC0UV60_9HYPO</name>
<evidence type="ECO:0000313" key="1">
    <source>
        <dbReference type="EMBL" id="KAI9898025.1"/>
    </source>
</evidence>
<gene>
    <name evidence="1" type="ORF">N3K66_006385</name>
</gene>
<sequence>MINLAALIAGLAAPAAVSAIGPRIAANNMTMPPEYANIMAADPPKALPQKATANDLRWQPVLDFDTDGCYNVPAIDAEGNIAEGLENNWTGPSTDCRDESDLDNNNVYSRQRCNSGWCVYLYTYYFEKDVAVPNFWDVGHRHDWEHIAVWVKDDKAQYVGASQHGNFEIKAASDVRWEGERPKMVYHKDGGSTHCFRFGTAKDDSIENHKGVWFRGDLVSWNGFPGNTRDLLSAHDFGKANFALKDSSFPNSIGKAKPDEVTFDTGKDDGSPGTP</sequence>
<protein>
    <submittedName>
        <fullName evidence="1">Uncharacterized protein</fullName>
    </submittedName>
</protein>
<keyword evidence="2" id="KW-1185">Reference proteome</keyword>
<dbReference type="EMBL" id="CM047945">
    <property type="protein sequence ID" value="KAI9898025.1"/>
    <property type="molecule type" value="Genomic_DNA"/>
</dbReference>
<reference evidence="1" key="1">
    <citation type="submission" date="2022-10" db="EMBL/GenBank/DDBJ databases">
        <title>Complete Genome of Trichothecium roseum strain YXFP-22015, a Plant Pathogen Isolated from Citrus.</title>
        <authorList>
            <person name="Wang Y."/>
            <person name="Zhu L."/>
        </authorList>
    </citation>
    <scope>NUCLEOTIDE SEQUENCE</scope>
    <source>
        <strain evidence="1">YXFP-22015</strain>
    </source>
</reference>
<evidence type="ECO:0000313" key="2">
    <source>
        <dbReference type="Proteomes" id="UP001163324"/>
    </source>
</evidence>